<protein>
    <submittedName>
        <fullName evidence="1">Uncharacterized protein</fullName>
    </submittedName>
</protein>
<proteinExistence type="predicted"/>
<dbReference type="AlphaFoldDB" id="A0A328TM64"/>
<evidence type="ECO:0000313" key="2">
    <source>
        <dbReference type="Proteomes" id="UP000244334"/>
    </source>
</evidence>
<accession>A0A328TM64</accession>
<name>A0A328TM64_9GAMM</name>
<reference evidence="1" key="1">
    <citation type="submission" date="2018-04" db="EMBL/GenBank/DDBJ databases">
        <title>Genomes of the Obligate Erwinia dacicola and Facultative Enterobacter sp. OLF Endosymbionts of the Olive Fruit fly, Bactrocera oleae.</title>
        <authorList>
            <person name="Estes A.M."/>
            <person name="Hearn D.J."/>
            <person name="Agarwal S."/>
            <person name="Pierson E.A."/>
            <person name="Dunning-Hotopp J.C."/>
        </authorList>
    </citation>
    <scope>NUCLEOTIDE SEQUENCE [LARGE SCALE GENOMIC DNA]</scope>
    <source>
        <strain evidence="1">Oroville</strain>
    </source>
</reference>
<dbReference type="EMBL" id="LJAM02000470">
    <property type="protein sequence ID" value="RAP70075.1"/>
    <property type="molecule type" value="Genomic_DNA"/>
</dbReference>
<evidence type="ECO:0000313" key="1">
    <source>
        <dbReference type="EMBL" id="RAP70075.1"/>
    </source>
</evidence>
<keyword evidence="2" id="KW-1185">Reference proteome</keyword>
<comment type="caution">
    <text evidence="1">The sequence shown here is derived from an EMBL/GenBank/DDBJ whole genome shotgun (WGS) entry which is preliminary data.</text>
</comment>
<organism evidence="1 2">
    <name type="scientific">Candidatus Erwinia dacicola</name>
    <dbReference type="NCBI Taxonomy" id="252393"/>
    <lineage>
        <taxon>Bacteria</taxon>
        <taxon>Pseudomonadati</taxon>
        <taxon>Pseudomonadota</taxon>
        <taxon>Gammaproteobacteria</taxon>
        <taxon>Enterobacterales</taxon>
        <taxon>Erwiniaceae</taxon>
        <taxon>Erwinia</taxon>
    </lineage>
</organism>
<gene>
    <name evidence="1" type="ORF">ACZ87_03126</name>
</gene>
<dbReference type="Proteomes" id="UP000244334">
    <property type="component" value="Unassembled WGS sequence"/>
</dbReference>
<sequence length="43" mass="4910">MGQFYFGRGGQNSIGIDKKVVTIKSRKALHCKYRAFCRSVVKM</sequence>